<feature type="transmembrane region" description="Helical" evidence="1">
    <location>
        <begin position="195"/>
        <end position="218"/>
    </location>
</feature>
<keyword evidence="1" id="KW-1133">Transmembrane helix</keyword>
<sequence>MADQLTEEQIAEFKEDAAFCQTEVVLFHRQASAEPEAAQGPPARSEVNAHNVQMFAMGVSCILSVPVLKALTGLEPWLGMLLALGLMWLVTDAMSRENEDLPFKPAGPPQHGVVEALRKVDLMGLLFFAGVLLAVGCLNAAGVLQRFARQLAGWCGGSDVMLASLLGISSAIVDNVPLVAASIEMFDDVPVDDKLWQLIALASSTGGSLTSVGSIAGVTFMNMEGISFVWYIKYVTVWAGVGFVAGIVAYQAQLALFGSPT</sequence>
<proteinExistence type="predicted"/>
<feature type="transmembrane region" description="Helical" evidence="1">
    <location>
        <begin position="125"/>
        <end position="148"/>
    </location>
</feature>
<evidence type="ECO:0000313" key="2">
    <source>
        <dbReference type="EMBL" id="CAK0865507.1"/>
    </source>
</evidence>
<keyword evidence="1" id="KW-0472">Membrane</keyword>
<keyword evidence="1" id="KW-0812">Transmembrane</keyword>
<protein>
    <recommendedName>
        <fullName evidence="4">Citrate transporter-like domain-containing protein</fullName>
    </recommendedName>
</protein>
<dbReference type="PANTHER" id="PTHR43269:SF2">
    <property type="entry name" value="SODIUM_PROTON ANTIPORTER 1-RELATED"/>
    <property type="match status" value="1"/>
</dbReference>
<reference evidence="2" key="1">
    <citation type="submission" date="2023-10" db="EMBL/GenBank/DDBJ databases">
        <authorList>
            <person name="Chen Y."/>
            <person name="Shah S."/>
            <person name="Dougan E. K."/>
            <person name="Thang M."/>
            <person name="Chan C."/>
        </authorList>
    </citation>
    <scope>NUCLEOTIDE SEQUENCE [LARGE SCALE GENOMIC DNA]</scope>
</reference>
<evidence type="ECO:0008006" key="4">
    <source>
        <dbReference type="Google" id="ProtNLM"/>
    </source>
</evidence>
<feature type="transmembrane region" description="Helical" evidence="1">
    <location>
        <begin position="230"/>
        <end position="252"/>
    </location>
</feature>
<dbReference type="EMBL" id="CAUYUJ010016458">
    <property type="protein sequence ID" value="CAK0865507.1"/>
    <property type="molecule type" value="Genomic_DNA"/>
</dbReference>
<evidence type="ECO:0000313" key="3">
    <source>
        <dbReference type="Proteomes" id="UP001189429"/>
    </source>
</evidence>
<accession>A0ABN9V0P7</accession>
<dbReference type="InterPro" id="IPR045016">
    <property type="entry name" value="NhaD-like"/>
</dbReference>
<feature type="transmembrane region" description="Helical" evidence="1">
    <location>
        <begin position="160"/>
        <end position="183"/>
    </location>
</feature>
<evidence type="ECO:0000256" key="1">
    <source>
        <dbReference type="SAM" id="Phobius"/>
    </source>
</evidence>
<name>A0ABN9V0P7_9DINO</name>
<comment type="caution">
    <text evidence="2">The sequence shown here is derived from an EMBL/GenBank/DDBJ whole genome shotgun (WGS) entry which is preliminary data.</text>
</comment>
<organism evidence="2 3">
    <name type="scientific">Prorocentrum cordatum</name>
    <dbReference type="NCBI Taxonomy" id="2364126"/>
    <lineage>
        <taxon>Eukaryota</taxon>
        <taxon>Sar</taxon>
        <taxon>Alveolata</taxon>
        <taxon>Dinophyceae</taxon>
        <taxon>Prorocentrales</taxon>
        <taxon>Prorocentraceae</taxon>
        <taxon>Prorocentrum</taxon>
    </lineage>
</organism>
<keyword evidence="3" id="KW-1185">Reference proteome</keyword>
<dbReference type="PANTHER" id="PTHR43269">
    <property type="entry name" value="SODIUM/PROTON ANTIPORTER 1-RELATED"/>
    <property type="match status" value="1"/>
</dbReference>
<dbReference type="Proteomes" id="UP001189429">
    <property type="component" value="Unassembled WGS sequence"/>
</dbReference>
<gene>
    <name evidence="2" type="ORF">PCOR1329_LOCUS53000</name>
</gene>